<organism evidence="2">
    <name type="scientific">Arundo donax</name>
    <name type="common">Giant reed</name>
    <name type="synonym">Donax arundinaceus</name>
    <dbReference type="NCBI Taxonomy" id="35708"/>
    <lineage>
        <taxon>Eukaryota</taxon>
        <taxon>Viridiplantae</taxon>
        <taxon>Streptophyta</taxon>
        <taxon>Embryophyta</taxon>
        <taxon>Tracheophyta</taxon>
        <taxon>Spermatophyta</taxon>
        <taxon>Magnoliopsida</taxon>
        <taxon>Liliopsida</taxon>
        <taxon>Poales</taxon>
        <taxon>Poaceae</taxon>
        <taxon>PACMAD clade</taxon>
        <taxon>Arundinoideae</taxon>
        <taxon>Arundineae</taxon>
        <taxon>Arundo</taxon>
    </lineage>
</organism>
<dbReference type="EMBL" id="GBRH01241869">
    <property type="protein sequence ID" value="JAD56026.1"/>
    <property type="molecule type" value="Transcribed_RNA"/>
</dbReference>
<proteinExistence type="predicted"/>
<name>A0A0A9AY30_ARUDO</name>
<dbReference type="AlphaFoldDB" id="A0A0A9AY30"/>
<evidence type="ECO:0000313" key="2">
    <source>
        <dbReference type="EMBL" id="JAD56026.1"/>
    </source>
</evidence>
<evidence type="ECO:0000256" key="1">
    <source>
        <dbReference type="SAM" id="MobiDB-lite"/>
    </source>
</evidence>
<reference evidence="2" key="2">
    <citation type="journal article" date="2015" name="Data Brief">
        <title>Shoot transcriptome of the giant reed, Arundo donax.</title>
        <authorList>
            <person name="Barrero R.A."/>
            <person name="Guerrero F.D."/>
            <person name="Moolhuijzen P."/>
            <person name="Goolsby J.A."/>
            <person name="Tidwell J."/>
            <person name="Bellgard S.E."/>
            <person name="Bellgard M.I."/>
        </authorList>
    </citation>
    <scope>NUCLEOTIDE SEQUENCE</scope>
    <source>
        <tissue evidence="2">Shoot tissue taken approximately 20 cm above the soil surface</tissue>
    </source>
</reference>
<feature type="compositionally biased region" description="Polar residues" evidence="1">
    <location>
        <begin position="17"/>
        <end position="27"/>
    </location>
</feature>
<feature type="region of interest" description="Disordered" evidence="1">
    <location>
        <begin position="1"/>
        <end position="27"/>
    </location>
</feature>
<sequence length="27" mass="3169">MKKSITQTKSQTKTTLLEHSTQQAHRR</sequence>
<accession>A0A0A9AY30</accession>
<reference evidence="2" key="1">
    <citation type="submission" date="2014-09" db="EMBL/GenBank/DDBJ databases">
        <authorList>
            <person name="Magalhaes I.L.F."/>
            <person name="Oliveira U."/>
            <person name="Santos F.R."/>
            <person name="Vidigal T.H.D.A."/>
            <person name="Brescovit A.D."/>
            <person name="Santos A.J."/>
        </authorList>
    </citation>
    <scope>NUCLEOTIDE SEQUENCE</scope>
    <source>
        <tissue evidence="2">Shoot tissue taken approximately 20 cm above the soil surface</tissue>
    </source>
</reference>
<feature type="compositionally biased region" description="Low complexity" evidence="1">
    <location>
        <begin position="1"/>
        <end position="15"/>
    </location>
</feature>
<protein>
    <submittedName>
        <fullName evidence="2">Uncharacterized protein</fullName>
    </submittedName>
</protein>